<dbReference type="Proteomes" id="UP000231586">
    <property type="component" value="Unassembled WGS sequence"/>
</dbReference>
<dbReference type="InterPro" id="IPR007173">
    <property type="entry name" value="ALO_C"/>
</dbReference>
<keyword evidence="5" id="KW-1185">Reference proteome</keyword>
<dbReference type="RefSeq" id="WP_100348627.1">
    <property type="nucleotide sequence ID" value="NZ_PGTZ01000006.1"/>
</dbReference>
<gene>
    <name evidence="4" type="ORF">CLV34_0475</name>
</gene>
<dbReference type="InterPro" id="IPR010031">
    <property type="entry name" value="FAD_lactone_oxidase-like"/>
</dbReference>
<dbReference type="Gene3D" id="3.30.43.10">
    <property type="entry name" value="Uridine Diphospho-n-acetylenolpyruvylglucosamine Reductase, domain 2"/>
    <property type="match status" value="1"/>
</dbReference>
<dbReference type="EMBL" id="PGTZ01000006">
    <property type="protein sequence ID" value="PJI94630.1"/>
    <property type="molecule type" value="Genomic_DNA"/>
</dbReference>
<evidence type="ECO:0000259" key="3">
    <source>
        <dbReference type="PROSITE" id="PS51387"/>
    </source>
</evidence>
<name>A0A2M8WUM2_9MICO</name>
<accession>A0A2M8WUM2</accession>
<keyword evidence="1" id="KW-0560">Oxidoreductase</keyword>
<dbReference type="PROSITE" id="PS51387">
    <property type="entry name" value="FAD_PCMH"/>
    <property type="match status" value="1"/>
</dbReference>
<dbReference type="InterPro" id="IPR016166">
    <property type="entry name" value="FAD-bd_PCMH"/>
</dbReference>
<feature type="region of interest" description="Disordered" evidence="2">
    <location>
        <begin position="1"/>
        <end position="57"/>
    </location>
</feature>
<dbReference type="InterPro" id="IPR016167">
    <property type="entry name" value="FAD-bd_PCMH_sub1"/>
</dbReference>
<dbReference type="SUPFAM" id="SSF56176">
    <property type="entry name" value="FAD-binding/transporter-associated domain-like"/>
    <property type="match status" value="1"/>
</dbReference>
<dbReference type="Gene3D" id="3.30.70.2520">
    <property type="match status" value="1"/>
</dbReference>
<dbReference type="GO" id="GO:0016020">
    <property type="term" value="C:membrane"/>
    <property type="evidence" value="ECO:0007669"/>
    <property type="project" value="InterPro"/>
</dbReference>
<dbReference type="InterPro" id="IPR016169">
    <property type="entry name" value="FAD-bd_PCMH_sub2"/>
</dbReference>
<protein>
    <submittedName>
        <fullName evidence="4">FAD-linked oxidoreductase</fullName>
    </submittedName>
</protein>
<dbReference type="PIRSF" id="PIRSF000136">
    <property type="entry name" value="LGO_GLO"/>
    <property type="match status" value="1"/>
</dbReference>
<evidence type="ECO:0000313" key="5">
    <source>
        <dbReference type="Proteomes" id="UP000231586"/>
    </source>
</evidence>
<dbReference type="OrthoDB" id="9800184at2"/>
<evidence type="ECO:0000256" key="2">
    <source>
        <dbReference type="SAM" id="MobiDB-lite"/>
    </source>
</evidence>
<dbReference type="GO" id="GO:0071949">
    <property type="term" value="F:FAD binding"/>
    <property type="evidence" value="ECO:0007669"/>
    <property type="project" value="InterPro"/>
</dbReference>
<dbReference type="InterPro" id="IPR036318">
    <property type="entry name" value="FAD-bd_PCMH-like_sf"/>
</dbReference>
<proteinExistence type="predicted"/>
<dbReference type="GO" id="GO:0003885">
    <property type="term" value="F:D-arabinono-1,4-lactone oxidase activity"/>
    <property type="evidence" value="ECO:0007669"/>
    <property type="project" value="InterPro"/>
</dbReference>
<feature type="compositionally biased region" description="Low complexity" evidence="2">
    <location>
        <begin position="39"/>
        <end position="48"/>
    </location>
</feature>
<dbReference type="Pfam" id="PF01565">
    <property type="entry name" value="FAD_binding_4"/>
    <property type="match status" value="1"/>
</dbReference>
<evidence type="ECO:0000313" key="4">
    <source>
        <dbReference type="EMBL" id="PJI94630.1"/>
    </source>
</evidence>
<organism evidence="4 5">
    <name type="scientific">Luteimicrobium subarcticum</name>
    <dbReference type="NCBI Taxonomy" id="620910"/>
    <lineage>
        <taxon>Bacteria</taxon>
        <taxon>Bacillati</taxon>
        <taxon>Actinomycetota</taxon>
        <taxon>Actinomycetes</taxon>
        <taxon>Micrococcales</taxon>
        <taxon>Luteimicrobium</taxon>
    </lineage>
</organism>
<dbReference type="Gene3D" id="1.10.45.10">
    <property type="entry name" value="Vanillyl-alcohol Oxidase, Chain A, domain 4"/>
    <property type="match status" value="1"/>
</dbReference>
<sequence length="484" mass="52311">MSTPRPRRFTPVPGTGLDPSAPDDDAVPSGPTPRPAARPHPGAAATGPWSPASTWQNWGRTQTAHPVGTARPTDVGALQDVLTTARDQGLSVRPVGSGHSFTGIAVATGVQLDLGALAGLREVDTMTGLATFGAGTRLADIPALLAPYGLAMENLGDVDRQTLAGATSTGTHGTGARFGGISTQIRRVRLVTVDGQDLTVSPDENATWWGAVQLGLGALGVLTEITLQCVPAFTMHAVEAAAPFAEVLETWEQRVTGADHFEFYWFPGTDVASTKTNHRLPGGTPLRPRGALTRWVDEDLVANGLYRGICALGSRVRAVVPPANALAARLMARNDYVEPSHQVFVASRNVRFREMEFAVPRAAVPDVVRELADLVRRRDLRISFPVEVRSAAADDLWLSTAHGRDSGYVAVHQYYREDPRTFFRAAQDIFRAHEGRPHWGKMHTLGADTFAEIYPRFGDFVALRDDLDPERTLANPYLERVLGR</sequence>
<dbReference type="InterPro" id="IPR016171">
    <property type="entry name" value="Vanillyl_alc_oxidase_C-sub2"/>
</dbReference>
<dbReference type="InterPro" id="IPR006094">
    <property type="entry name" value="Oxid_FAD_bind_N"/>
</dbReference>
<dbReference type="AlphaFoldDB" id="A0A2M8WUM2"/>
<dbReference type="Gene3D" id="3.30.465.10">
    <property type="match status" value="1"/>
</dbReference>
<dbReference type="GO" id="GO:0080049">
    <property type="term" value="F:L-gulono-1,4-lactone dehydrogenase activity"/>
    <property type="evidence" value="ECO:0007669"/>
    <property type="project" value="TreeGrafter"/>
</dbReference>
<feature type="domain" description="FAD-binding PCMH-type" evidence="3">
    <location>
        <begin position="62"/>
        <end position="232"/>
    </location>
</feature>
<dbReference type="PANTHER" id="PTHR43762:SF1">
    <property type="entry name" value="D-ARABINONO-1,4-LACTONE OXIDASE"/>
    <property type="match status" value="1"/>
</dbReference>
<dbReference type="Pfam" id="PF04030">
    <property type="entry name" value="ALO"/>
    <property type="match status" value="1"/>
</dbReference>
<dbReference type="NCBIfam" id="TIGR01679">
    <property type="entry name" value="bact_FAD_ox"/>
    <property type="match status" value="1"/>
</dbReference>
<comment type="caution">
    <text evidence="4">The sequence shown here is derived from an EMBL/GenBank/DDBJ whole genome shotgun (WGS) entry which is preliminary data.</text>
</comment>
<evidence type="ECO:0000256" key="1">
    <source>
        <dbReference type="ARBA" id="ARBA00023002"/>
    </source>
</evidence>
<dbReference type="PANTHER" id="PTHR43762">
    <property type="entry name" value="L-GULONOLACTONE OXIDASE"/>
    <property type="match status" value="1"/>
</dbReference>
<reference evidence="4 5" key="1">
    <citation type="submission" date="2017-11" db="EMBL/GenBank/DDBJ databases">
        <title>Genomic Encyclopedia of Archaeal and Bacterial Type Strains, Phase II (KMG-II): From Individual Species to Whole Genera.</title>
        <authorList>
            <person name="Goeker M."/>
        </authorList>
    </citation>
    <scope>NUCLEOTIDE SEQUENCE [LARGE SCALE GENOMIC DNA]</scope>
    <source>
        <strain evidence="4 5">DSM 22413</strain>
    </source>
</reference>